<dbReference type="EMBL" id="JBHSCO010000004">
    <property type="protein sequence ID" value="MFC4391979.1"/>
    <property type="molecule type" value="Genomic_DNA"/>
</dbReference>
<name>A0ABV8W5D4_9FLAO</name>
<comment type="caution">
    <text evidence="1">The sequence shown here is derived from an EMBL/GenBank/DDBJ whole genome shotgun (WGS) entry which is preliminary data.</text>
</comment>
<protein>
    <submittedName>
        <fullName evidence="1">Uncharacterized protein</fullName>
    </submittedName>
</protein>
<reference evidence="2" key="1">
    <citation type="journal article" date="2019" name="Int. J. Syst. Evol. Microbiol.">
        <title>The Global Catalogue of Microorganisms (GCM) 10K type strain sequencing project: providing services to taxonomists for standard genome sequencing and annotation.</title>
        <authorList>
            <consortium name="The Broad Institute Genomics Platform"/>
            <consortium name="The Broad Institute Genome Sequencing Center for Infectious Disease"/>
            <person name="Wu L."/>
            <person name="Ma J."/>
        </authorList>
    </citation>
    <scope>NUCLEOTIDE SEQUENCE [LARGE SCALE GENOMIC DNA]</scope>
    <source>
        <strain evidence="2">CGMCC 1.15345</strain>
    </source>
</reference>
<proteinExistence type="predicted"/>
<dbReference type="RefSeq" id="WP_179006628.1">
    <property type="nucleotide sequence ID" value="NZ_JBHSCO010000004.1"/>
</dbReference>
<gene>
    <name evidence="1" type="ORF">ACFOY0_13345</name>
</gene>
<sequence length="61" mass="7145">MNAHNFFFTKRVNTGERALASLQKYKRAKDILISFVSDNYKKKDLPASEISISFIFKLKQF</sequence>
<organism evidence="1 2">
    <name type="scientific">Flavobacterium quisquiliarum</name>
    <dbReference type="NCBI Taxonomy" id="1834436"/>
    <lineage>
        <taxon>Bacteria</taxon>
        <taxon>Pseudomonadati</taxon>
        <taxon>Bacteroidota</taxon>
        <taxon>Flavobacteriia</taxon>
        <taxon>Flavobacteriales</taxon>
        <taxon>Flavobacteriaceae</taxon>
        <taxon>Flavobacterium</taxon>
    </lineage>
</organism>
<keyword evidence="2" id="KW-1185">Reference proteome</keyword>
<dbReference type="Proteomes" id="UP001595719">
    <property type="component" value="Unassembled WGS sequence"/>
</dbReference>
<accession>A0ABV8W5D4</accession>
<evidence type="ECO:0000313" key="1">
    <source>
        <dbReference type="EMBL" id="MFC4391979.1"/>
    </source>
</evidence>
<evidence type="ECO:0000313" key="2">
    <source>
        <dbReference type="Proteomes" id="UP001595719"/>
    </source>
</evidence>